<protein>
    <recommendedName>
        <fullName evidence="3">YXWGXW repeat-containing protein</fullName>
    </recommendedName>
</protein>
<dbReference type="OrthoDB" id="7632532at2"/>
<dbReference type="Proteomes" id="UP000266385">
    <property type="component" value="Unassembled WGS sequence"/>
</dbReference>
<gene>
    <name evidence="1" type="ORF">D1223_17455</name>
</gene>
<keyword evidence="2" id="KW-1185">Reference proteome</keyword>
<comment type="caution">
    <text evidence="1">The sequence shown here is derived from an EMBL/GenBank/DDBJ whole genome shotgun (WGS) entry which is preliminary data.</text>
</comment>
<dbReference type="RefSeq" id="WP_119377876.1">
    <property type="nucleotide sequence ID" value="NZ_QWFX01000016.1"/>
</dbReference>
<organism evidence="1 2">
    <name type="scientific">Henriciella mobilis</name>
    <dbReference type="NCBI Taxonomy" id="2305467"/>
    <lineage>
        <taxon>Bacteria</taxon>
        <taxon>Pseudomonadati</taxon>
        <taxon>Pseudomonadota</taxon>
        <taxon>Alphaproteobacteria</taxon>
        <taxon>Hyphomonadales</taxon>
        <taxon>Hyphomonadaceae</taxon>
        <taxon>Henriciella</taxon>
    </lineage>
</organism>
<proteinExistence type="predicted"/>
<accession>A0A399RB54</accession>
<reference evidence="1 2" key="1">
    <citation type="submission" date="2018-08" db="EMBL/GenBank/DDBJ databases">
        <title>Henriciella mobilis sp. nov., isolated from seawater.</title>
        <authorList>
            <person name="Cheng H."/>
            <person name="Wu Y.-H."/>
            <person name="Xu X.-W."/>
            <person name="Guo L.-L."/>
        </authorList>
    </citation>
    <scope>NUCLEOTIDE SEQUENCE [LARGE SCALE GENOMIC DNA]</scope>
    <source>
        <strain evidence="1 2">JN25</strain>
    </source>
</reference>
<evidence type="ECO:0000313" key="1">
    <source>
        <dbReference type="EMBL" id="RIJ26992.1"/>
    </source>
</evidence>
<dbReference type="EMBL" id="QWFX01000016">
    <property type="protein sequence ID" value="RIJ26992.1"/>
    <property type="molecule type" value="Genomic_DNA"/>
</dbReference>
<dbReference type="AlphaFoldDB" id="A0A399RB54"/>
<evidence type="ECO:0000313" key="2">
    <source>
        <dbReference type="Proteomes" id="UP000266385"/>
    </source>
</evidence>
<dbReference type="PROSITE" id="PS51257">
    <property type="entry name" value="PROKAR_LIPOPROTEIN"/>
    <property type="match status" value="1"/>
</dbReference>
<name>A0A399RB54_9PROT</name>
<evidence type="ECO:0008006" key="3">
    <source>
        <dbReference type="Google" id="ProtNLM"/>
    </source>
</evidence>
<sequence length="113" mass="12796">MKRGRLSLLVAGACLVVLGGCAWGHHGYGPPGPGPGTHVVYIQKAPPPSRRVTIPPRPVSGAIWISGYWEWSGVEFRWVDGYWERNPPRGKRWTAGHWVETRNGWYWSPGRWH</sequence>